<evidence type="ECO:0000256" key="9">
    <source>
        <dbReference type="PIRNR" id="PIRNR003128"/>
    </source>
</evidence>
<evidence type="ECO:0000313" key="11">
    <source>
        <dbReference type="EMBL" id="MDY5139914.1"/>
    </source>
</evidence>
<dbReference type="EMBL" id="JAWNFV010000002">
    <property type="protein sequence ID" value="MDY5139914.1"/>
    <property type="molecule type" value="Genomic_DNA"/>
</dbReference>
<dbReference type="Proteomes" id="UP001284901">
    <property type="component" value="Unassembled WGS sequence"/>
</dbReference>
<dbReference type="Proteomes" id="UP001288320">
    <property type="component" value="Unassembled WGS sequence"/>
</dbReference>
<keyword evidence="6" id="KW-0067">ATP-binding</keyword>
<dbReference type="InterPro" id="IPR003395">
    <property type="entry name" value="RecF/RecN/SMC_N"/>
</dbReference>
<feature type="domain" description="RecF/RecN/SMC N-terminal" evidence="10">
    <location>
        <begin position="2"/>
        <end position="521"/>
    </location>
</feature>
<keyword evidence="13" id="KW-1185">Reference proteome</keyword>
<dbReference type="Pfam" id="PF02463">
    <property type="entry name" value="SMC_N"/>
    <property type="match status" value="1"/>
</dbReference>
<dbReference type="CDD" id="cd03241">
    <property type="entry name" value="ABC_RecN"/>
    <property type="match status" value="1"/>
</dbReference>
<evidence type="ECO:0000256" key="3">
    <source>
        <dbReference type="ARBA" id="ARBA00021315"/>
    </source>
</evidence>
<evidence type="ECO:0000256" key="8">
    <source>
        <dbReference type="ARBA" id="ARBA00033408"/>
    </source>
</evidence>
<keyword evidence="5 9" id="KW-0227">DNA damage</keyword>
<dbReference type="AlphaFoldDB" id="A0AAW9HJW5"/>
<keyword evidence="4" id="KW-0547">Nucleotide-binding</keyword>
<dbReference type="InterPro" id="IPR004604">
    <property type="entry name" value="DNA_recomb/repair_RecN"/>
</dbReference>
<gene>
    <name evidence="11" type="primary">recN</name>
    <name evidence="11" type="ORF">R6G74_01095</name>
    <name evidence="12" type="ORF">R6P33_04430</name>
</gene>
<comment type="similarity">
    <text evidence="2 9">Belongs to the RecN family.</text>
</comment>
<reference evidence="11 13" key="1">
    <citation type="submission" date="2023-10" db="EMBL/GenBank/DDBJ databases">
        <title>Whole Genome based description of the genera Actinobaculum and Actinotignum reveals a complex phylogenetic relationship within the species included in the genus Actinotignum.</title>
        <authorList>
            <person name="Jensen C.S."/>
            <person name="Dargis R."/>
            <person name="Kemp M."/>
            <person name="Christensen J.J."/>
        </authorList>
    </citation>
    <scope>NUCLEOTIDE SEQUENCE</scope>
    <source>
        <strain evidence="12 13">SLA_B089</strain>
        <strain evidence="11">SLA_B245</strain>
    </source>
</reference>
<evidence type="ECO:0000256" key="7">
    <source>
        <dbReference type="ARBA" id="ARBA00023204"/>
    </source>
</evidence>
<evidence type="ECO:0000256" key="4">
    <source>
        <dbReference type="ARBA" id="ARBA00022741"/>
    </source>
</evidence>
<dbReference type="RefSeq" id="WP_087070730.1">
    <property type="nucleotide sequence ID" value="NZ_CAUPFC010000032.1"/>
</dbReference>
<evidence type="ECO:0000256" key="6">
    <source>
        <dbReference type="ARBA" id="ARBA00022840"/>
    </source>
</evidence>
<comment type="caution">
    <text evidence="11">The sequence shown here is derived from an EMBL/GenBank/DDBJ whole genome shotgun (WGS) entry which is preliminary data.</text>
</comment>
<evidence type="ECO:0000313" key="14">
    <source>
        <dbReference type="Proteomes" id="UP001288320"/>
    </source>
</evidence>
<dbReference type="NCBIfam" id="TIGR00634">
    <property type="entry name" value="recN"/>
    <property type="match status" value="1"/>
</dbReference>
<dbReference type="GO" id="GO:0006281">
    <property type="term" value="P:DNA repair"/>
    <property type="evidence" value="ECO:0007669"/>
    <property type="project" value="UniProtKB-KW"/>
</dbReference>
<accession>A0AAW9HJW5</accession>
<evidence type="ECO:0000259" key="10">
    <source>
        <dbReference type="Pfam" id="PF02463"/>
    </source>
</evidence>
<dbReference type="GO" id="GO:0005524">
    <property type="term" value="F:ATP binding"/>
    <property type="evidence" value="ECO:0007669"/>
    <property type="project" value="UniProtKB-KW"/>
</dbReference>
<dbReference type="SUPFAM" id="SSF52540">
    <property type="entry name" value="P-loop containing nucleoside triphosphate hydrolases"/>
    <property type="match status" value="2"/>
</dbReference>
<dbReference type="PANTHER" id="PTHR11059">
    <property type="entry name" value="DNA REPAIR PROTEIN RECN"/>
    <property type="match status" value="1"/>
</dbReference>
<organism evidence="11 14">
    <name type="scientific">Actinotignum timonense</name>
    <dbReference type="NCBI Taxonomy" id="1870995"/>
    <lineage>
        <taxon>Bacteria</taxon>
        <taxon>Bacillati</taxon>
        <taxon>Actinomycetota</taxon>
        <taxon>Actinomycetes</taxon>
        <taxon>Actinomycetales</taxon>
        <taxon>Actinomycetaceae</taxon>
        <taxon>Actinotignum</taxon>
    </lineage>
</organism>
<dbReference type="GO" id="GO:0006310">
    <property type="term" value="P:DNA recombination"/>
    <property type="evidence" value="ECO:0007669"/>
    <property type="project" value="InterPro"/>
</dbReference>
<evidence type="ECO:0000313" key="12">
    <source>
        <dbReference type="EMBL" id="MDY5146269.1"/>
    </source>
</evidence>
<name>A0AAW9HJW5_9ACTO</name>
<dbReference type="GO" id="GO:0009432">
    <property type="term" value="P:SOS response"/>
    <property type="evidence" value="ECO:0007669"/>
    <property type="project" value="TreeGrafter"/>
</dbReference>
<sequence>MIDQVRIRNLGVIAEAELNLGRGLTALTGETGAGKTMAVTSLTLLLGAKANPARVRAGATQAEVEGTFLVDASSPLLDRITEAGGRYDVEGDTAAVIIARHIPAKGRSRAFVGGRSVPTAVLTDIAAELVTVHGQSDQIRLGNPSQQRAAVDEFGGDTITRAKATWEQAWKNYGAAREARDVFQAGAQRAAQQRLAYRALLDKVEAVNPQPGEEEALRARARILENAVEMYGAYSAAAEALSGNDTEAGAISALGVALAQLEHVLELSGSDMPNAQLEELRERLESAEADITDIHADIAELARGTQAQPDELSTIYSRRSELAGLRKNLGMSGEEILRAAAEARAGLEQLDDPAATLERLEKELSQAHAAMEKAGAALREARTAAGSELSRAVEAELPELSLPDAHFTVQVEAAEPGANGADSVTFLLAAHRGAPLAPLASGASGGELSRVMLALEVGLAARRAQQGHTFLFDEVDAGIGGRAASAVGKRLAKLAGSAQVIVVTHLAQVAACAEHQLVVVKQLEESTARTELRDVSGPEREAELARMLSGSDTDVARAHAAELLKAANVAL</sequence>
<dbReference type="Gene3D" id="3.40.50.300">
    <property type="entry name" value="P-loop containing nucleotide triphosphate hydrolases"/>
    <property type="match status" value="2"/>
</dbReference>
<evidence type="ECO:0000256" key="1">
    <source>
        <dbReference type="ARBA" id="ARBA00003618"/>
    </source>
</evidence>
<protein>
    <recommendedName>
        <fullName evidence="3 9">DNA repair protein RecN</fullName>
    </recommendedName>
    <alternativeName>
        <fullName evidence="8 9">Recombination protein N</fullName>
    </alternativeName>
</protein>
<dbReference type="EMBL" id="JAWNFY010000010">
    <property type="protein sequence ID" value="MDY5146269.1"/>
    <property type="molecule type" value="Genomic_DNA"/>
</dbReference>
<dbReference type="GeneID" id="92814271"/>
<proteinExistence type="inferred from homology"/>
<dbReference type="PIRSF" id="PIRSF003128">
    <property type="entry name" value="RecN"/>
    <property type="match status" value="1"/>
</dbReference>
<keyword evidence="7 9" id="KW-0234">DNA repair</keyword>
<evidence type="ECO:0000256" key="5">
    <source>
        <dbReference type="ARBA" id="ARBA00022763"/>
    </source>
</evidence>
<dbReference type="GO" id="GO:0043590">
    <property type="term" value="C:bacterial nucleoid"/>
    <property type="evidence" value="ECO:0007669"/>
    <property type="project" value="TreeGrafter"/>
</dbReference>
<dbReference type="PANTHER" id="PTHR11059:SF0">
    <property type="entry name" value="DNA REPAIR PROTEIN RECN"/>
    <property type="match status" value="1"/>
</dbReference>
<evidence type="ECO:0000256" key="2">
    <source>
        <dbReference type="ARBA" id="ARBA00009441"/>
    </source>
</evidence>
<comment type="function">
    <text evidence="1 9">May be involved in recombinational repair of damaged DNA.</text>
</comment>
<evidence type="ECO:0000313" key="13">
    <source>
        <dbReference type="Proteomes" id="UP001284901"/>
    </source>
</evidence>
<dbReference type="InterPro" id="IPR027417">
    <property type="entry name" value="P-loop_NTPase"/>
</dbReference>